<evidence type="ECO:0000313" key="2">
    <source>
        <dbReference type="EMBL" id="MBB5355241.1"/>
    </source>
</evidence>
<keyword evidence="3" id="KW-1185">Reference proteome</keyword>
<comment type="caution">
    <text evidence="2">The sequence shown here is derived from an EMBL/GenBank/DDBJ whole genome shotgun (WGS) entry which is preliminary data.</text>
</comment>
<keyword evidence="1" id="KW-1133">Transmembrane helix</keyword>
<evidence type="ECO:0000313" key="3">
    <source>
        <dbReference type="Proteomes" id="UP000583699"/>
    </source>
</evidence>
<name>A0A7W8JGL8_9BACL</name>
<accession>A0A7W8JGL8</accession>
<dbReference type="Proteomes" id="UP000583699">
    <property type="component" value="Unassembled WGS sequence"/>
</dbReference>
<organism evidence="2 3">
    <name type="scientific">Anoxybacillus mongoliensis</name>
    <dbReference type="NCBI Taxonomy" id="452565"/>
    <lineage>
        <taxon>Bacteria</taxon>
        <taxon>Bacillati</taxon>
        <taxon>Bacillota</taxon>
        <taxon>Bacilli</taxon>
        <taxon>Bacillales</taxon>
        <taxon>Anoxybacillaceae</taxon>
        <taxon>Anoxybacillus</taxon>
    </lineage>
</organism>
<dbReference type="AlphaFoldDB" id="A0A7W8JGL8"/>
<proteinExistence type="predicted"/>
<feature type="transmembrane region" description="Helical" evidence="1">
    <location>
        <begin position="49"/>
        <end position="68"/>
    </location>
</feature>
<dbReference type="EMBL" id="JACHEQ010000005">
    <property type="protein sequence ID" value="MBB5355241.1"/>
    <property type="molecule type" value="Genomic_DNA"/>
</dbReference>
<evidence type="ECO:0000256" key="1">
    <source>
        <dbReference type="SAM" id="Phobius"/>
    </source>
</evidence>
<sequence length="104" mass="12467">MCRVLFSSAAESAIMESEMQQGEWRDCYETVGKLMQCFLFHHFLIAEEIFFISSAFYYCLMDIIYLPLSIERFFKITLGHIDKLGDYFLTHEVYIGDIYKDRWF</sequence>
<keyword evidence="1" id="KW-0472">Membrane</keyword>
<reference evidence="2 3" key="1">
    <citation type="submission" date="2020-08" db="EMBL/GenBank/DDBJ databases">
        <title>Genomic Encyclopedia of Type Strains, Phase IV (KMG-IV): sequencing the most valuable type-strain genomes for metagenomic binning, comparative biology and taxonomic classification.</title>
        <authorList>
            <person name="Goeker M."/>
        </authorList>
    </citation>
    <scope>NUCLEOTIDE SEQUENCE [LARGE SCALE GENOMIC DNA]</scope>
    <source>
        <strain evidence="2 3">DSM 19169</strain>
    </source>
</reference>
<gene>
    <name evidence="2" type="ORF">HNR43_001213</name>
</gene>
<protein>
    <submittedName>
        <fullName evidence="2">Uncharacterized protein</fullName>
    </submittedName>
</protein>
<keyword evidence="1" id="KW-0812">Transmembrane</keyword>